<dbReference type="InterPro" id="IPR054817">
    <property type="entry name" value="Glycosyl_F510_1955-like"/>
</dbReference>
<accession>A0ABS5NU90</accession>
<comment type="caution">
    <text evidence="3">The sequence shown here is derived from an EMBL/GenBank/DDBJ whole genome shotgun (WGS) entry which is preliminary data.</text>
</comment>
<gene>
    <name evidence="3" type="ORF">KHA94_14430</name>
</gene>
<evidence type="ECO:0000313" key="3">
    <source>
        <dbReference type="EMBL" id="MBS4191383.1"/>
    </source>
</evidence>
<organism evidence="3 4">
    <name type="scientific">Cytobacillus citreus</name>
    <dbReference type="NCBI Taxonomy" id="2833586"/>
    <lineage>
        <taxon>Bacteria</taxon>
        <taxon>Bacillati</taxon>
        <taxon>Bacillota</taxon>
        <taxon>Bacilli</taxon>
        <taxon>Bacillales</taxon>
        <taxon>Bacillaceae</taxon>
        <taxon>Cytobacillus</taxon>
    </lineage>
</organism>
<evidence type="ECO:0000256" key="1">
    <source>
        <dbReference type="ARBA" id="ARBA00022737"/>
    </source>
</evidence>
<protein>
    <recommendedName>
        <fullName evidence="2">Sortilin N-terminal domain-containing protein</fullName>
    </recommendedName>
</protein>
<keyword evidence="4" id="KW-1185">Reference proteome</keyword>
<dbReference type="Pfam" id="PF15902">
    <property type="entry name" value="Sortilin-Vps10"/>
    <property type="match status" value="1"/>
</dbReference>
<reference evidence="3 4" key="1">
    <citation type="submission" date="2021-05" db="EMBL/GenBank/DDBJ databases">
        <title>Novel Bacillus species.</title>
        <authorList>
            <person name="Liu G."/>
        </authorList>
    </citation>
    <scope>NUCLEOTIDE SEQUENCE [LARGE SCALE GENOMIC DNA]</scope>
    <source>
        <strain evidence="3 4">FJAT-49705</strain>
    </source>
</reference>
<keyword evidence="1" id="KW-0677">Repeat</keyword>
<sequence>MKISKKYFLPFMFTLIAAGCSSTNDQDEGKLTDKKTAPIQQAVPYNIQKAEPQRLEQIYGLGYPGNDDGLYLSSQEGIKISTNDGWLEGSSQKHEYVGFQATKDGFISSGHPEKDSNMKNPFGIVKSIDKGATIKPLSFYGEEDFHFLSAGYETNVIYIINEKAIPELEPGVFISENDGKSWEPLKLNGLESDTLGMIAAHPTNSSIMAMSTRSGVFISEDKGQHLKLVTAPIMATALAFSENELYYSSVENNKVLFHKIDLRTNKAVEIEIPYLNYDNPITFISVNMKNQNTLSFATYLNDVYETTDGGKNWNLVLKNGKIE</sequence>
<feature type="domain" description="Sortilin N-terminal" evidence="2">
    <location>
        <begin position="172"/>
        <end position="319"/>
    </location>
</feature>
<name>A0ABS5NU90_9BACI</name>
<dbReference type="RefSeq" id="WP_213102826.1">
    <property type="nucleotide sequence ID" value="NZ_JAGYPM010000003.1"/>
</dbReference>
<dbReference type="SUPFAM" id="SSF110296">
    <property type="entry name" value="Oligoxyloglucan reducing end-specific cellobiohydrolase"/>
    <property type="match status" value="1"/>
</dbReference>
<dbReference type="InterPro" id="IPR031778">
    <property type="entry name" value="Sortilin_N"/>
</dbReference>
<evidence type="ECO:0000313" key="4">
    <source>
        <dbReference type="Proteomes" id="UP000681027"/>
    </source>
</evidence>
<proteinExistence type="predicted"/>
<dbReference type="NCBIfam" id="NF045728">
    <property type="entry name" value="glycosyl_F510_1955"/>
    <property type="match status" value="1"/>
</dbReference>
<dbReference type="InterPro" id="IPR015943">
    <property type="entry name" value="WD40/YVTN_repeat-like_dom_sf"/>
</dbReference>
<dbReference type="PROSITE" id="PS51257">
    <property type="entry name" value="PROKAR_LIPOPROTEIN"/>
    <property type="match status" value="1"/>
</dbReference>
<dbReference type="Gene3D" id="2.130.10.10">
    <property type="entry name" value="YVTN repeat-like/Quinoprotein amine dehydrogenase"/>
    <property type="match status" value="1"/>
</dbReference>
<dbReference type="Proteomes" id="UP000681027">
    <property type="component" value="Unassembled WGS sequence"/>
</dbReference>
<evidence type="ECO:0000259" key="2">
    <source>
        <dbReference type="Pfam" id="PF15902"/>
    </source>
</evidence>
<dbReference type="EMBL" id="JAGYPM010000003">
    <property type="protein sequence ID" value="MBS4191383.1"/>
    <property type="molecule type" value="Genomic_DNA"/>
</dbReference>